<evidence type="ECO:0000259" key="2">
    <source>
        <dbReference type="Pfam" id="PF08221"/>
    </source>
</evidence>
<dbReference type="InterPro" id="IPR039748">
    <property type="entry name" value="RPC3"/>
</dbReference>
<evidence type="ECO:0000313" key="3">
    <source>
        <dbReference type="EMBL" id="KAK2718862.1"/>
    </source>
</evidence>
<organism evidence="3 4">
    <name type="scientific">Artemia franciscana</name>
    <name type="common">Brine shrimp</name>
    <name type="synonym">Artemia sanfranciscana</name>
    <dbReference type="NCBI Taxonomy" id="6661"/>
    <lineage>
        <taxon>Eukaryota</taxon>
        <taxon>Metazoa</taxon>
        <taxon>Ecdysozoa</taxon>
        <taxon>Arthropoda</taxon>
        <taxon>Crustacea</taxon>
        <taxon>Branchiopoda</taxon>
        <taxon>Anostraca</taxon>
        <taxon>Artemiidae</taxon>
        <taxon>Artemia</taxon>
    </lineage>
</organism>
<name>A0AA88ID01_ARTSF</name>
<comment type="subunit">
    <text evidence="1">Component of the RNA polymerase III (Pol III) complex consisting of 17 subunits.</text>
</comment>
<keyword evidence="1" id="KW-0804">Transcription</keyword>
<protein>
    <recommendedName>
        <fullName evidence="1">DNA-directed RNA polymerase III subunit RPC3</fullName>
        <shortName evidence="1">RNA polymerase III subunit C3</shortName>
    </recommendedName>
</protein>
<comment type="similarity">
    <text evidence="1">Belongs to the eukaryotic RPC3/POLR3C RNA polymerase subunit family.</text>
</comment>
<keyword evidence="4" id="KW-1185">Reference proteome</keyword>
<keyword evidence="1" id="KW-0539">Nucleus</keyword>
<comment type="caution">
    <text evidence="3">The sequence shown here is derived from an EMBL/GenBank/DDBJ whole genome shotgun (WGS) entry which is preliminary data.</text>
</comment>
<evidence type="ECO:0000256" key="1">
    <source>
        <dbReference type="RuleBase" id="RU367076"/>
    </source>
</evidence>
<dbReference type="Proteomes" id="UP001187531">
    <property type="component" value="Unassembled WGS sequence"/>
</dbReference>
<evidence type="ECO:0000313" key="4">
    <source>
        <dbReference type="Proteomes" id="UP001187531"/>
    </source>
</evidence>
<accession>A0AA88ID01</accession>
<comment type="function">
    <text evidence="1">DNA-dependent RNA polymerase catalyzes the transcription of DNA into RNA using the four ribonucleoside triphosphates as substrates. Specific core component of RNA polymerase III which synthesizes small RNAs, such as 5S rRNA and tRNAs.</text>
</comment>
<dbReference type="AlphaFoldDB" id="A0AA88ID01"/>
<feature type="domain" description="RNA polymerase III subunit RPC82-related helix-turn-helix" evidence="2">
    <location>
        <begin position="8"/>
        <end position="66"/>
    </location>
</feature>
<dbReference type="InterPro" id="IPR036388">
    <property type="entry name" value="WH-like_DNA-bd_sf"/>
</dbReference>
<dbReference type="EMBL" id="JAVRJZ010000009">
    <property type="protein sequence ID" value="KAK2718862.1"/>
    <property type="molecule type" value="Genomic_DNA"/>
</dbReference>
<reference evidence="3" key="1">
    <citation type="submission" date="2023-07" db="EMBL/GenBank/DDBJ databases">
        <title>Chromosome-level genome assembly of Artemia franciscana.</title>
        <authorList>
            <person name="Jo E."/>
        </authorList>
    </citation>
    <scope>NUCLEOTIDE SEQUENCE</scope>
    <source>
        <tissue evidence="3">Whole body</tissue>
    </source>
</reference>
<dbReference type="Gene3D" id="1.10.10.10">
    <property type="entry name" value="Winged helix-like DNA-binding domain superfamily/Winged helix DNA-binding domain"/>
    <property type="match status" value="2"/>
</dbReference>
<dbReference type="PANTHER" id="PTHR12949">
    <property type="entry name" value="RNA POLYMERASE III DNA DIRECTED -RELATED"/>
    <property type="match status" value="1"/>
</dbReference>
<keyword evidence="1" id="KW-0240">DNA-directed RNA polymerase</keyword>
<proteinExistence type="inferred from homology"/>
<dbReference type="GO" id="GO:0003697">
    <property type="term" value="F:single-stranded DNA binding"/>
    <property type="evidence" value="ECO:0007669"/>
    <property type="project" value="UniProtKB-UniRule"/>
</dbReference>
<dbReference type="Pfam" id="PF08221">
    <property type="entry name" value="HTH_9"/>
    <property type="match status" value="1"/>
</dbReference>
<dbReference type="PANTHER" id="PTHR12949:SF0">
    <property type="entry name" value="DNA-DIRECTED RNA POLYMERASE III SUBUNIT RPC3"/>
    <property type="match status" value="1"/>
</dbReference>
<dbReference type="GO" id="GO:0005666">
    <property type="term" value="C:RNA polymerase III complex"/>
    <property type="evidence" value="ECO:0007669"/>
    <property type="project" value="UniProtKB-UniRule"/>
</dbReference>
<gene>
    <name evidence="3" type="ORF">QYM36_006014</name>
</gene>
<comment type="subcellular location">
    <subcellularLocation>
        <location evidence="1">Nucleus</location>
    </subcellularLocation>
</comment>
<dbReference type="InterPro" id="IPR013197">
    <property type="entry name" value="RNA_pol_III_RPC82-rel_HTH"/>
</dbReference>
<sequence>MIYTKKVLYRIILKEVFGAQVAEVALCLFNNPYSHFKNLIENASTLKLSSKELSQCLATLYQHQLLIIVKSERNPEILEFLLDEEKILHIVLFPKFLRLLDRKSGKVHGVVLQELFTRGRDSMSSAIFHAISYLKVGESHASVQEVLDCFTELAVEKYIIPVEPFDSSEQGAISLSLPSLSPETQQKIAQALEEEATELPELPDRKKLWTVNLKKLGQDLRNDLVKDAAQSSIDSNAAEVLGLFLNLVDALAEKGKFLNLKNDEVVSQAQRRHCVTKSKFVDGYLQILVSLHAPSRSNIHVLYSNF</sequence>